<proteinExistence type="predicted"/>
<dbReference type="Proteomes" id="UP000299102">
    <property type="component" value="Unassembled WGS sequence"/>
</dbReference>
<dbReference type="AlphaFoldDB" id="A0A4C2AD17"/>
<evidence type="ECO:0000256" key="1">
    <source>
        <dbReference type="SAM" id="MobiDB-lite"/>
    </source>
</evidence>
<name>A0A4C2AD17_EUMVA</name>
<comment type="caution">
    <text evidence="2">The sequence shown here is derived from an EMBL/GenBank/DDBJ whole genome shotgun (WGS) entry which is preliminary data.</text>
</comment>
<reference evidence="2 3" key="1">
    <citation type="journal article" date="2019" name="Commun. Biol.">
        <title>The bagworm genome reveals a unique fibroin gene that provides high tensile strength.</title>
        <authorList>
            <person name="Kono N."/>
            <person name="Nakamura H."/>
            <person name="Ohtoshi R."/>
            <person name="Tomita M."/>
            <person name="Numata K."/>
            <person name="Arakawa K."/>
        </authorList>
    </citation>
    <scope>NUCLEOTIDE SEQUENCE [LARGE SCALE GENOMIC DNA]</scope>
</reference>
<evidence type="ECO:0000313" key="2">
    <source>
        <dbReference type="EMBL" id="GBP96747.1"/>
    </source>
</evidence>
<accession>A0A4C2AD17</accession>
<protein>
    <submittedName>
        <fullName evidence="2">Uncharacterized protein</fullName>
    </submittedName>
</protein>
<sequence>MCFNGFSSHDVSYGKVLSIKLKLRPRRIHINAPKAAGSGVPLGAIVAPTRGRNSADDGSRNTPLGTIVSRDTIPALGHNASAMNHAKVAPRRIQSTQNSAKTIDMN</sequence>
<gene>
    <name evidence="2" type="ORF">EVAR_77682_1</name>
</gene>
<evidence type="ECO:0000313" key="3">
    <source>
        <dbReference type="Proteomes" id="UP000299102"/>
    </source>
</evidence>
<feature type="region of interest" description="Disordered" evidence="1">
    <location>
        <begin position="48"/>
        <end position="67"/>
    </location>
</feature>
<dbReference type="EMBL" id="BGZK01002828">
    <property type="protein sequence ID" value="GBP96747.1"/>
    <property type="molecule type" value="Genomic_DNA"/>
</dbReference>
<organism evidence="2 3">
    <name type="scientific">Eumeta variegata</name>
    <name type="common">Bagworm moth</name>
    <name type="synonym">Eumeta japonica</name>
    <dbReference type="NCBI Taxonomy" id="151549"/>
    <lineage>
        <taxon>Eukaryota</taxon>
        <taxon>Metazoa</taxon>
        <taxon>Ecdysozoa</taxon>
        <taxon>Arthropoda</taxon>
        <taxon>Hexapoda</taxon>
        <taxon>Insecta</taxon>
        <taxon>Pterygota</taxon>
        <taxon>Neoptera</taxon>
        <taxon>Endopterygota</taxon>
        <taxon>Lepidoptera</taxon>
        <taxon>Glossata</taxon>
        <taxon>Ditrysia</taxon>
        <taxon>Tineoidea</taxon>
        <taxon>Psychidae</taxon>
        <taxon>Oiketicinae</taxon>
        <taxon>Eumeta</taxon>
    </lineage>
</organism>
<keyword evidence="3" id="KW-1185">Reference proteome</keyword>